<dbReference type="Gene3D" id="3.40.50.720">
    <property type="entry name" value="NAD(P)-binding Rossmann-like Domain"/>
    <property type="match status" value="1"/>
</dbReference>
<dbReference type="CDD" id="cd05284">
    <property type="entry name" value="arabinose_DH_like"/>
    <property type="match status" value="1"/>
</dbReference>
<dbReference type="InterPro" id="IPR013149">
    <property type="entry name" value="ADH-like_C"/>
</dbReference>
<evidence type="ECO:0000313" key="12">
    <source>
        <dbReference type="Proteomes" id="UP001499854"/>
    </source>
</evidence>
<evidence type="ECO:0000256" key="1">
    <source>
        <dbReference type="ARBA" id="ARBA00001947"/>
    </source>
</evidence>
<keyword evidence="4 9" id="KW-0479">Metal-binding</keyword>
<dbReference type="SUPFAM" id="SSF50129">
    <property type="entry name" value="GroES-like"/>
    <property type="match status" value="1"/>
</dbReference>
<name>A0ABN2T4Z4_9ACTN</name>
<dbReference type="PROSITE" id="PS00059">
    <property type="entry name" value="ADH_ZINC"/>
    <property type="match status" value="1"/>
</dbReference>
<evidence type="ECO:0000256" key="7">
    <source>
        <dbReference type="ARBA" id="ARBA00049164"/>
    </source>
</evidence>
<comment type="catalytic activity">
    <reaction evidence="7">
        <text>a secondary alcohol + NAD(+) = a ketone + NADH + H(+)</text>
        <dbReference type="Rhea" id="RHEA:10740"/>
        <dbReference type="ChEBI" id="CHEBI:15378"/>
        <dbReference type="ChEBI" id="CHEBI:17087"/>
        <dbReference type="ChEBI" id="CHEBI:35681"/>
        <dbReference type="ChEBI" id="CHEBI:57540"/>
        <dbReference type="ChEBI" id="CHEBI:57945"/>
        <dbReference type="EC" id="1.1.1.1"/>
    </reaction>
</comment>
<evidence type="ECO:0000256" key="3">
    <source>
        <dbReference type="ARBA" id="ARBA00013190"/>
    </source>
</evidence>
<dbReference type="InterPro" id="IPR020843">
    <property type="entry name" value="ER"/>
</dbReference>
<evidence type="ECO:0000256" key="9">
    <source>
        <dbReference type="RuleBase" id="RU361277"/>
    </source>
</evidence>
<organism evidence="11 12">
    <name type="scientific">Catenulispora subtropica</name>
    <dbReference type="NCBI Taxonomy" id="450798"/>
    <lineage>
        <taxon>Bacteria</taxon>
        <taxon>Bacillati</taxon>
        <taxon>Actinomycetota</taxon>
        <taxon>Actinomycetes</taxon>
        <taxon>Catenulisporales</taxon>
        <taxon>Catenulisporaceae</taxon>
        <taxon>Catenulispora</taxon>
    </lineage>
</organism>
<dbReference type="InterPro" id="IPR013154">
    <property type="entry name" value="ADH-like_N"/>
</dbReference>
<dbReference type="SMART" id="SM00829">
    <property type="entry name" value="PKS_ER"/>
    <property type="match status" value="1"/>
</dbReference>
<dbReference type="PANTHER" id="PTHR42940:SF8">
    <property type="entry name" value="VACUOLAR PROTEIN SORTING-ASSOCIATED PROTEIN 11"/>
    <property type="match status" value="1"/>
</dbReference>
<comment type="catalytic activity">
    <reaction evidence="8">
        <text>a primary alcohol + NAD(+) = an aldehyde + NADH + H(+)</text>
        <dbReference type="Rhea" id="RHEA:10736"/>
        <dbReference type="ChEBI" id="CHEBI:15378"/>
        <dbReference type="ChEBI" id="CHEBI:15734"/>
        <dbReference type="ChEBI" id="CHEBI:17478"/>
        <dbReference type="ChEBI" id="CHEBI:57540"/>
        <dbReference type="ChEBI" id="CHEBI:57945"/>
        <dbReference type="EC" id="1.1.1.1"/>
    </reaction>
</comment>
<keyword evidence="12" id="KW-1185">Reference proteome</keyword>
<evidence type="ECO:0000259" key="10">
    <source>
        <dbReference type="SMART" id="SM00829"/>
    </source>
</evidence>
<dbReference type="EC" id="1.1.1.1" evidence="3"/>
<dbReference type="Proteomes" id="UP001499854">
    <property type="component" value="Unassembled WGS sequence"/>
</dbReference>
<dbReference type="InterPro" id="IPR011032">
    <property type="entry name" value="GroES-like_sf"/>
</dbReference>
<accession>A0ABN2T4Z4</accession>
<protein>
    <recommendedName>
        <fullName evidence="3">alcohol dehydrogenase</fullName>
        <ecNumber evidence="3">1.1.1.1</ecNumber>
    </recommendedName>
</protein>
<sequence length="349" mass="35560">MAAMKALQYPAVGAAPAVVDVPDPEPGPGQVLLKVTAAGVCHSDIAVMGMPASALRFPLPLTLGHEGAGTVAALGEGATGFAVGDSVAVYGPWGCGMCHMCSQGKENYCLRAAELKIFPPGLGAPGAIAQYMVVDSTRHLVPLGDLDPVRSVPLTDAGLTPYHAIKTSLPKLTGGSTAVVIGTGGLGHVAIQLLRALSPARVIALDVAPEKLELAKEVGAHEALMSDDHAAPAVKELTGNRGAEAVFDFVGAPPTVAIASACAGVESDVTIVGIGGGSAQVGFGVTPYDAAFRAPYWGTRAELIEVLDLARDGAVSVHVETYSLDEAPKAYERLHAGQVRGRAVILPDD</sequence>
<evidence type="ECO:0000256" key="4">
    <source>
        <dbReference type="ARBA" id="ARBA00022723"/>
    </source>
</evidence>
<evidence type="ECO:0000256" key="5">
    <source>
        <dbReference type="ARBA" id="ARBA00022833"/>
    </source>
</evidence>
<dbReference type="InterPro" id="IPR002328">
    <property type="entry name" value="ADH_Zn_CS"/>
</dbReference>
<evidence type="ECO:0000256" key="6">
    <source>
        <dbReference type="ARBA" id="ARBA00023002"/>
    </source>
</evidence>
<reference evidence="11 12" key="1">
    <citation type="journal article" date="2019" name="Int. J. Syst. Evol. Microbiol.">
        <title>The Global Catalogue of Microorganisms (GCM) 10K type strain sequencing project: providing services to taxonomists for standard genome sequencing and annotation.</title>
        <authorList>
            <consortium name="The Broad Institute Genomics Platform"/>
            <consortium name="The Broad Institute Genome Sequencing Center for Infectious Disease"/>
            <person name="Wu L."/>
            <person name="Ma J."/>
        </authorList>
    </citation>
    <scope>NUCLEOTIDE SEQUENCE [LARGE SCALE GENOMIC DNA]</scope>
    <source>
        <strain evidence="11 12">JCM 16013</strain>
    </source>
</reference>
<gene>
    <name evidence="11" type="ORF">GCM10009838_73490</name>
</gene>
<keyword evidence="5 9" id="KW-0862">Zinc</keyword>
<feature type="domain" description="Enoyl reductase (ER)" evidence="10">
    <location>
        <begin position="13"/>
        <end position="345"/>
    </location>
</feature>
<proteinExistence type="inferred from homology"/>
<dbReference type="Pfam" id="PF08240">
    <property type="entry name" value="ADH_N"/>
    <property type="match status" value="1"/>
</dbReference>
<evidence type="ECO:0000256" key="8">
    <source>
        <dbReference type="ARBA" id="ARBA00049243"/>
    </source>
</evidence>
<comment type="similarity">
    <text evidence="2 9">Belongs to the zinc-containing alcohol dehydrogenase family.</text>
</comment>
<comment type="caution">
    <text evidence="11">The sequence shown here is derived from an EMBL/GenBank/DDBJ whole genome shotgun (WGS) entry which is preliminary data.</text>
</comment>
<dbReference type="Pfam" id="PF00107">
    <property type="entry name" value="ADH_zinc_N"/>
    <property type="match status" value="1"/>
</dbReference>
<dbReference type="SUPFAM" id="SSF51735">
    <property type="entry name" value="NAD(P)-binding Rossmann-fold domains"/>
    <property type="match status" value="1"/>
</dbReference>
<dbReference type="PANTHER" id="PTHR42940">
    <property type="entry name" value="ALCOHOL DEHYDROGENASE 1-RELATED"/>
    <property type="match status" value="1"/>
</dbReference>
<evidence type="ECO:0000256" key="2">
    <source>
        <dbReference type="ARBA" id="ARBA00008072"/>
    </source>
</evidence>
<evidence type="ECO:0000313" key="11">
    <source>
        <dbReference type="EMBL" id="GAA1997535.1"/>
    </source>
</evidence>
<comment type="cofactor">
    <cofactor evidence="1 9">
        <name>Zn(2+)</name>
        <dbReference type="ChEBI" id="CHEBI:29105"/>
    </cofactor>
</comment>
<dbReference type="Gene3D" id="3.90.180.10">
    <property type="entry name" value="Medium-chain alcohol dehydrogenases, catalytic domain"/>
    <property type="match status" value="1"/>
</dbReference>
<dbReference type="InterPro" id="IPR036291">
    <property type="entry name" value="NAD(P)-bd_dom_sf"/>
</dbReference>
<dbReference type="EMBL" id="BAAAQM010000060">
    <property type="protein sequence ID" value="GAA1997535.1"/>
    <property type="molecule type" value="Genomic_DNA"/>
</dbReference>
<keyword evidence="6" id="KW-0560">Oxidoreductase</keyword>